<dbReference type="AlphaFoldDB" id="A0A5N6WJ16"/>
<dbReference type="Pfam" id="PF18566">
    <property type="entry name" value="Ldi"/>
    <property type="match status" value="1"/>
</dbReference>
<keyword evidence="1" id="KW-1133">Transmembrane helix</keyword>
<organism evidence="3 4">
    <name type="scientific">Aspergillus sergii</name>
    <dbReference type="NCBI Taxonomy" id="1034303"/>
    <lineage>
        <taxon>Eukaryota</taxon>
        <taxon>Fungi</taxon>
        <taxon>Dikarya</taxon>
        <taxon>Ascomycota</taxon>
        <taxon>Pezizomycotina</taxon>
        <taxon>Eurotiomycetes</taxon>
        <taxon>Eurotiomycetidae</taxon>
        <taxon>Eurotiales</taxon>
        <taxon>Aspergillaceae</taxon>
        <taxon>Aspergillus</taxon>
        <taxon>Aspergillus subgen. Circumdati</taxon>
    </lineage>
</organism>
<keyword evidence="1" id="KW-0812">Transmembrane</keyword>
<feature type="transmembrane region" description="Helical" evidence="1">
    <location>
        <begin position="101"/>
        <end position="122"/>
    </location>
</feature>
<dbReference type="InterPro" id="IPR041411">
    <property type="entry name" value="Ldi"/>
</dbReference>
<evidence type="ECO:0000313" key="3">
    <source>
        <dbReference type="EMBL" id="KAE8320558.1"/>
    </source>
</evidence>
<accession>A0A5N6WJ16</accession>
<feature type="transmembrane region" description="Helical" evidence="1">
    <location>
        <begin position="55"/>
        <end position="81"/>
    </location>
</feature>
<evidence type="ECO:0000313" key="4">
    <source>
        <dbReference type="Proteomes" id="UP000325945"/>
    </source>
</evidence>
<keyword evidence="1" id="KW-0472">Membrane</keyword>
<protein>
    <recommendedName>
        <fullName evidence="2">Linalool dehydratase/isomerase domain-containing protein</fullName>
    </recommendedName>
</protein>
<name>A0A5N6WJ16_9EURO</name>
<dbReference type="EMBL" id="ML741914">
    <property type="protein sequence ID" value="KAE8320558.1"/>
    <property type="molecule type" value="Genomic_DNA"/>
</dbReference>
<reference evidence="4" key="1">
    <citation type="submission" date="2019-04" db="EMBL/GenBank/DDBJ databases">
        <title>Friends and foes A comparative genomics studyof 23 Aspergillus species from section Flavi.</title>
        <authorList>
            <consortium name="DOE Joint Genome Institute"/>
            <person name="Kjaerbolling I."/>
            <person name="Vesth T."/>
            <person name="Frisvad J.C."/>
            <person name="Nybo J.L."/>
            <person name="Theobald S."/>
            <person name="Kildgaard S."/>
            <person name="Isbrandt T."/>
            <person name="Kuo A."/>
            <person name="Sato A."/>
            <person name="Lyhne E.K."/>
            <person name="Kogle M.E."/>
            <person name="Wiebenga A."/>
            <person name="Kun R.S."/>
            <person name="Lubbers R.J."/>
            <person name="Makela M.R."/>
            <person name="Barry K."/>
            <person name="Chovatia M."/>
            <person name="Clum A."/>
            <person name="Daum C."/>
            <person name="Haridas S."/>
            <person name="He G."/>
            <person name="LaButti K."/>
            <person name="Lipzen A."/>
            <person name="Mondo S."/>
            <person name="Riley R."/>
            <person name="Salamov A."/>
            <person name="Simmons B.A."/>
            <person name="Magnuson J.K."/>
            <person name="Henrissat B."/>
            <person name="Mortensen U.H."/>
            <person name="Larsen T.O."/>
            <person name="Devries R.P."/>
            <person name="Grigoriev I.V."/>
            <person name="Machida M."/>
            <person name="Baker S.E."/>
            <person name="Andersen M.R."/>
        </authorList>
    </citation>
    <scope>NUCLEOTIDE SEQUENCE [LARGE SCALE GENOMIC DNA]</scope>
    <source>
        <strain evidence="4">CBS 130017</strain>
    </source>
</reference>
<feature type="domain" description="Linalool dehydratase/isomerase" evidence="2">
    <location>
        <begin position="239"/>
        <end position="294"/>
    </location>
</feature>
<evidence type="ECO:0000256" key="1">
    <source>
        <dbReference type="SAM" id="Phobius"/>
    </source>
</evidence>
<keyword evidence="4" id="KW-1185">Reference proteome</keyword>
<sequence length="295" mass="32799">MDKNAFTAASRIPEGAGKNPVTAARIKSTVNFYKALVVLALASFLLSGNPRLQNAALAILFPGEAFVGLGGLWLIGLPVTLYASTNTPQIQNSLLISNDRLLFALSLFLWFATGNIIAPFVTWPGLALLVPSLPAAGSTTSHGVYTVTGLAALAYYSLTRWANKLRATTVARRETRNAVLPKVIAELQEQTKQTPTPRDLELDPELLGRLRYLIQVSLQDQDDFKNFDTVEQFQPSAIRYQITEMVYALAFANRFYTPSFRCGYLHEGQKGLLKKYCQEKVLWYWKYEALWGALV</sequence>
<gene>
    <name evidence="3" type="ORF">BDV39DRAFT_38200</name>
</gene>
<feature type="transmembrane region" description="Helical" evidence="1">
    <location>
        <begin position="142"/>
        <end position="158"/>
    </location>
</feature>
<proteinExistence type="predicted"/>
<evidence type="ECO:0000259" key="2">
    <source>
        <dbReference type="Pfam" id="PF18566"/>
    </source>
</evidence>
<feature type="transmembrane region" description="Helical" evidence="1">
    <location>
        <begin position="32"/>
        <end position="49"/>
    </location>
</feature>
<dbReference type="Proteomes" id="UP000325945">
    <property type="component" value="Unassembled WGS sequence"/>
</dbReference>